<dbReference type="SUPFAM" id="SSF47598">
    <property type="entry name" value="Ribbon-helix-helix"/>
    <property type="match status" value="1"/>
</dbReference>
<feature type="domain" description="Arc-like DNA binding" evidence="2">
    <location>
        <begin position="11"/>
        <end position="46"/>
    </location>
</feature>
<reference evidence="3" key="1">
    <citation type="submission" date="2020-03" db="EMBL/GenBank/DDBJ databases">
        <title>The deep terrestrial virosphere.</title>
        <authorList>
            <person name="Holmfeldt K."/>
            <person name="Nilsson E."/>
            <person name="Simone D."/>
            <person name="Lopez-Fernandez M."/>
            <person name="Wu X."/>
            <person name="de Brujin I."/>
            <person name="Lundin D."/>
            <person name="Andersson A."/>
            <person name="Bertilsson S."/>
            <person name="Dopson M."/>
        </authorList>
    </citation>
    <scope>NUCLEOTIDE SEQUENCE</scope>
    <source>
        <strain evidence="4">MM415A00587</strain>
        <strain evidence="3">TM448A03903</strain>
        <strain evidence="5">TM448B00641</strain>
    </source>
</reference>
<evidence type="ECO:0000256" key="1">
    <source>
        <dbReference type="SAM" id="MobiDB-lite"/>
    </source>
</evidence>
<name>A0A6H2A0P0_9ZZZZ</name>
<dbReference type="InterPro" id="IPR010985">
    <property type="entry name" value="Ribbon_hlx_hlx"/>
</dbReference>
<dbReference type="Pfam" id="PF03869">
    <property type="entry name" value="Arc"/>
    <property type="match status" value="1"/>
</dbReference>
<dbReference type="EMBL" id="MT144641">
    <property type="protein sequence ID" value="QJH96166.1"/>
    <property type="molecule type" value="Genomic_DNA"/>
</dbReference>
<protein>
    <submittedName>
        <fullName evidence="3">Putative Arc repressor family protein</fullName>
    </submittedName>
</protein>
<gene>
    <name evidence="4" type="ORF">MM415A00587_0023</name>
    <name evidence="3" type="ORF">TM448A03903_0003</name>
    <name evidence="5" type="ORF">TM448B00641_0033</name>
</gene>
<dbReference type="InterPro" id="IPR005569">
    <property type="entry name" value="Arc_DNA-bd_dom"/>
</dbReference>
<dbReference type="Gene3D" id="1.10.1220.10">
    <property type="entry name" value="Met repressor-like"/>
    <property type="match status" value="1"/>
</dbReference>
<dbReference type="EMBL" id="MT142447">
    <property type="protein sequence ID" value="QJA81105.1"/>
    <property type="molecule type" value="Genomic_DNA"/>
</dbReference>
<evidence type="ECO:0000259" key="2">
    <source>
        <dbReference type="Pfam" id="PF03869"/>
    </source>
</evidence>
<evidence type="ECO:0000313" key="4">
    <source>
        <dbReference type="EMBL" id="QJA81105.1"/>
    </source>
</evidence>
<dbReference type="InterPro" id="IPR013321">
    <property type="entry name" value="Arc_rbn_hlx_hlx"/>
</dbReference>
<organism evidence="3">
    <name type="scientific">viral metagenome</name>
    <dbReference type="NCBI Taxonomy" id="1070528"/>
    <lineage>
        <taxon>unclassified sequences</taxon>
        <taxon>metagenomes</taxon>
        <taxon>organismal metagenomes</taxon>
    </lineage>
</organism>
<evidence type="ECO:0000313" key="3">
    <source>
        <dbReference type="EMBL" id="QJA53753.1"/>
    </source>
</evidence>
<sequence length="133" mass="14638">MDTEDRYTRITLRIPKDLHAWLSQSADDTSKSMNAEIIARLERSFEGDALGLDKDVLDVLALQSTLTLVLLDGLDTSSLTSIQQTAANALHKVAKSMSDKLVLNKGADGHRFGTLPTSHTDHPEHPDFEPSKK</sequence>
<dbReference type="AlphaFoldDB" id="A0A6H2A0P0"/>
<proteinExistence type="predicted"/>
<dbReference type="GO" id="GO:0006355">
    <property type="term" value="P:regulation of DNA-templated transcription"/>
    <property type="evidence" value="ECO:0007669"/>
    <property type="project" value="InterPro"/>
</dbReference>
<feature type="region of interest" description="Disordered" evidence="1">
    <location>
        <begin position="108"/>
        <end position="133"/>
    </location>
</feature>
<feature type="compositionally biased region" description="Basic and acidic residues" evidence="1">
    <location>
        <begin position="119"/>
        <end position="133"/>
    </location>
</feature>
<evidence type="ECO:0000313" key="5">
    <source>
        <dbReference type="EMBL" id="QJH96166.1"/>
    </source>
</evidence>
<accession>A0A6H2A0P0</accession>
<dbReference type="EMBL" id="MT144448">
    <property type="protein sequence ID" value="QJA53753.1"/>
    <property type="molecule type" value="Genomic_DNA"/>
</dbReference>
<dbReference type="GO" id="GO:0003677">
    <property type="term" value="F:DNA binding"/>
    <property type="evidence" value="ECO:0007669"/>
    <property type="project" value="InterPro"/>
</dbReference>